<evidence type="ECO:0000256" key="9">
    <source>
        <dbReference type="ARBA" id="ARBA00039380"/>
    </source>
</evidence>
<dbReference type="PIRSF" id="PIRSF004539">
    <property type="entry name" value="C4-dicrbxl_trns"/>
    <property type="match status" value="1"/>
</dbReference>
<keyword evidence="12" id="KW-1185">Reference proteome</keyword>
<evidence type="ECO:0000256" key="3">
    <source>
        <dbReference type="ARBA" id="ARBA00022448"/>
    </source>
</evidence>
<dbReference type="AlphaFoldDB" id="A0A0Q0UFU0"/>
<comment type="similarity">
    <text evidence="2">Belongs to the DcuA/DcuB transporter (TC 2.A.13.1) family.</text>
</comment>
<evidence type="ECO:0000256" key="6">
    <source>
        <dbReference type="ARBA" id="ARBA00022692"/>
    </source>
</evidence>
<dbReference type="PANTHER" id="PTHR36106:SF2">
    <property type="entry name" value="C4-DICARBOXYLATE TRANSPORTER DCUA"/>
    <property type="match status" value="1"/>
</dbReference>
<keyword evidence="7 10" id="KW-1133">Transmembrane helix</keyword>
<protein>
    <recommendedName>
        <fullName evidence="9">C4-dicarboxylate transporter DcuA</fullName>
    </recommendedName>
</protein>
<evidence type="ECO:0000256" key="5">
    <source>
        <dbReference type="ARBA" id="ARBA00022519"/>
    </source>
</evidence>
<evidence type="ECO:0000256" key="2">
    <source>
        <dbReference type="ARBA" id="ARBA00006413"/>
    </source>
</evidence>
<evidence type="ECO:0000256" key="8">
    <source>
        <dbReference type="ARBA" id="ARBA00023136"/>
    </source>
</evidence>
<dbReference type="NCBIfam" id="NF006927">
    <property type="entry name" value="PRK09412.1"/>
    <property type="match status" value="1"/>
</dbReference>
<feature type="transmembrane region" description="Helical" evidence="10">
    <location>
        <begin position="224"/>
        <end position="243"/>
    </location>
</feature>
<keyword evidence="8 10" id="KW-0472">Membrane</keyword>
<dbReference type="OrthoDB" id="9770910at2"/>
<feature type="transmembrane region" description="Helical" evidence="10">
    <location>
        <begin position="6"/>
        <end position="35"/>
    </location>
</feature>
<feature type="transmembrane region" description="Helical" evidence="10">
    <location>
        <begin position="412"/>
        <end position="434"/>
    </location>
</feature>
<feature type="transmembrane region" description="Helical" evidence="10">
    <location>
        <begin position="333"/>
        <end position="352"/>
    </location>
</feature>
<keyword evidence="5" id="KW-0997">Cell inner membrane</keyword>
<name>A0A0Q0UFU0_9CORY</name>
<keyword evidence="6 10" id="KW-0812">Transmembrane</keyword>
<evidence type="ECO:0000313" key="12">
    <source>
        <dbReference type="Proteomes" id="UP000050517"/>
    </source>
</evidence>
<feature type="transmembrane region" description="Helical" evidence="10">
    <location>
        <begin position="165"/>
        <end position="187"/>
    </location>
</feature>
<dbReference type="GO" id="GO:0005886">
    <property type="term" value="C:plasma membrane"/>
    <property type="evidence" value="ECO:0007669"/>
    <property type="project" value="UniProtKB-SubCell"/>
</dbReference>
<feature type="transmembrane region" description="Helical" evidence="10">
    <location>
        <begin position="295"/>
        <end position="313"/>
    </location>
</feature>
<evidence type="ECO:0000256" key="10">
    <source>
        <dbReference type="SAM" id="Phobius"/>
    </source>
</evidence>
<evidence type="ECO:0000256" key="4">
    <source>
        <dbReference type="ARBA" id="ARBA00022475"/>
    </source>
</evidence>
<dbReference type="NCBIfam" id="TIGR00770">
    <property type="entry name" value="Dcu"/>
    <property type="match status" value="1"/>
</dbReference>
<gene>
    <name evidence="11" type="primary">dcuA</name>
    <name evidence="11" type="ORF">Cocul_00737</name>
</gene>
<feature type="transmembrane region" description="Helical" evidence="10">
    <location>
        <begin position="47"/>
        <end position="69"/>
    </location>
</feature>
<comment type="subcellular location">
    <subcellularLocation>
        <location evidence="1">Cell inner membrane</location>
        <topology evidence="1">Multi-pass membrane protein</topology>
    </subcellularLocation>
</comment>
<organism evidence="11 12">
    <name type="scientific">Corynebacterium oculi</name>
    <dbReference type="NCBI Taxonomy" id="1544416"/>
    <lineage>
        <taxon>Bacteria</taxon>
        <taxon>Bacillati</taxon>
        <taxon>Actinomycetota</taxon>
        <taxon>Actinomycetes</taxon>
        <taxon>Mycobacteriales</taxon>
        <taxon>Corynebacteriaceae</taxon>
        <taxon>Corynebacterium</taxon>
    </lineage>
</organism>
<evidence type="ECO:0000256" key="7">
    <source>
        <dbReference type="ARBA" id="ARBA00022989"/>
    </source>
</evidence>
<proteinExistence type="inferred from homology"/>
<feature type="transmembrane region" description="Helical" evidence="10">
    <location>
        <begin position="89"/>
        <end position="111"/>
    </location>
</feature>
<feature type="transmembrane region" description="Helical" evidence="10">
    <location>
        <begin position="359"/>
        <end position="383"/>
    </location>
</feature>
<sequence>MLILHIAIVLAAIVLGARLGSIAIGFAGGLGVLLLGLTGVPVSREDIPFDVIGIIMAVIAAIAAMQRAGGMDLLVYWAERFLRRNPRQITFWAPVVTYLMTVFAGTGHTSFSTLPVIVEVAKEGKVRPSRPLSVAVVAAQMGIVASPISAAVVFLASILEPLGVSYLSLLAVVIPATFLAIFPTAWLSNRLGKELEDDPIYRERMEQGLVKEPSISSAYSPTRAAKASVGIFLAAIVLVVLYATLTSSQVGLIADPTLPRNEAIMALMLSAATVIVVVTRIPAGDILNTQVFRSGMSACICVLGVAWLGTTIIKNNMEGIESLAGSVLQSSPWLLAVVLFFAAALLYSQAATTQALMPAALAMGVSPLTAVAAFPAVSALFVLPTYPTLLAAVEMDDTGSTRIGRAVFNHPFLIPGVVYTVIAVALGYLFGSVLL</sequence>
<dbReference type="Pfam" id="PF03605">
    <property type="entry name" value="DcuA_DcuB"/>
    <property type="match status" value="1"/>
</dbReference>
<reference evidence="11 12" key="1">
    <citation type="submission" date="2015-10" db="EMBL/GenBank/DDBJ databases">
        <title>Corynebacteirum lowii and Corynebacterium oculi species nova, derived from human clinical disease and and emended description of Corynebacterium mastiditis.</title>
        <authorList>
            <person name="Bernard K."/>
            <person name="Pacheco A.L."/>
            <person name="Mcdougall C."/>
            <person name="Burtx T."/>
            <person name="Weibe D."/>
            <person name="Tyler S."/>
            <person name="Olson A.B."/>
            <person name="Cnockaert M."/>
            <person name="Eguchi H."/>
            <person name="Kuwahara T."/>
            <person name="Nakayama-Imaohji H."/>
            <person name="Boudewijins M."/>
            <person name="Van Hoecke F."/>
            <person name="Bernier A.-M."/>
            <person name="Vandamme P."/>
        </authorList>
    </citation>
    <scope>NUCLEOTIDE SEQUENCE [LARGE SCALE GENOMIC DNA]</scope>
    <source>
        <strain evidence="11 12">NML 130210</strain>
    </source>
</reference>
<dbReference type="InterPro" id="IPR004668">
    <property type="entry name" value="Anaer_Dcu_memb_transpt"/>
</dbReference>
<dbReference type="Proteomes" id="UP000050517">
    <property type="component" value="Unassembled WGS sequence"/>
</dbReference>
<dbReference type="EMBL" id="LKST01000001">
    <property type="protein sequence ID" value="KQB85590.1"/>
    <property type="molecule type" value="Genomic_DNA"/>
</dbReference>
<feature type="transmembrane region" description="Helical" evidence="10">
    <location>
        <begin position="263"/>
        <end position="283"/>
    </location>
</feature>
<keyword evidence="3" id="KW-0813">Transport</keyword>
<comment type="caution">
    <text evidence="11">The sequence shown here is derived from an EMBL/GenBank/DDBJ whole genome shotgun (WGS) entry which is preliminary data.</text>
</comment>
<dbReference type="RefSeq" id="WP_055121900.1">
    <property type="nucleotide sequence ID" value="NZ_LKST01000001.1"/>
</dbReference>
<evidence type="ECO:0000313" key="11">
    <source>
        <dbReference type="EMBL" id="KQB85590.1"/>
    </source>
</evidence>
<accession>A0A0Q0UFU0</accession>
<keyword evidence="4" id="KW-1003">Cell membrane</keyword>
<feature type="transmembrane region" description="Helical" evidence="10">
    <location>
        <begin position="132"/>
        <end position="159"/>
    </location>
</feature>
<dbReference type="PATRIC" id="fig|1544416.3.peg.738"/>
<dbReference type="GO" id="GO:0015556">
    <property type="term" value="F:C4-dicarboxylate transmembrane transporter activity"/>
    <property type="evidence" value="ECO:0007669"/>
    <property type="project" value="InterPro"/>
</dbReference>
<dbReference type="NCBIfam" id="NF009136">
    <property type="entry name" value="PRK12489.1"/>
    <property type="match status" value="1"/>
</dbReference>
<evidence type="ECO:0000256" key="1">
    <source>
        <dbReference type="ARBA" id="ARBA00004429"/>
    </source>
</evidence>
<dbReference type="STRING" id="1544416.Cocul_00737"/>
<dbReference type="PANTHER" id="PTHR36106">
    <property type="entry name" value="ANAEROBIC C4-DICARBOXYLATE TRANSPORTER DCUB"/>
    <property type="match status" value="1"/>
</dbReference>